<sequence length="174" mass="18698">MTNMTTDASAPASAGWRFKLGIFIFIFAFALWLLIPLAASMGVAGPRIAAMTGVIFIANKVLLLTCIAVMGKAGFQQLKGLIFGYAKGLAPSGPIGPARHVIGLVMFCLPLVTAMLEPYVDQFFPGLRPNIWQLQALGDLMLIASFFVLGGDFWNKIRALFVRTTTVVDRGASS</sequence>
<name>A0A2S4MD92_9HYPH</name>
<accession>A0A2S4MD92</accession>
<gene>
    <name evidence="2" type="ORF">CYD53_105260</name>
</gene>
<feature type="transmembrane region" description="Helical" evidence="1">
    <location>
        <begin position="101"/>
        <end position="120"/>
    </location>
</feature>
<keyword evidence="3" id="KW-1185">Reference proteome</keyword>
<comment type="caution">
    <text evidence="2">The sequence shown here is derived from an EMBL/GenBank/DDBJ whole genome shotgun (WGS) entry which is preliminary data.</text>
</comment>
<evidence type="ECO:0000313" key="3">
    <source>
        <dbReference type="Proteomes" id="UP000236919"/>
    </source>
</evidence>
<dbReference type="RefSeq" id="WP_210202329.1">
    <property type="nucleotide sequence ID" value="NZ_PQFZ01000005.1"/>
</dbReference>
<feature type="transmembrane region" description="Helical" evidence="1">
    <location>
        <begin position="48"/>
        <end position="70"/>
    </location>
</feature>
<feature type="transmembrane region" description="Helical" evidence="1">
    <location>
        <begin position="20"/>
        <end position="42"/>
    </location>
</feature>
<protein>
    <recommendedName>
        <fullName evidence="4">Transporter suffix domain-containing protein</fullName>
    </recommendedName>
</protein>
<dbReference type="InterPro" id="IPR047961">
    <property type="entry name" value="Transp_suffix-like"/>
</dbReference>
<dbReference type="Proteomes" id="UP000236919">
    <property type="component" value="Unassembled WGS sequence"/>
</dbReference>
<proteinExistence type="predicted"/>
<dbReference type="NCBIfam" id="NF033684">
    <property type="entry name" value="suffix_2_RND"/>
    <property type="match status" value="1"/>
</dbReference>
<keyword evidence="1" id="KW-0812">Transmembrane</keyword>
<organism evidence="2 3">
    <name type="scientific">Bosea psychrotolerans</name>
    <dbReference type="NCBI Taxonomy" id="1871628"/>
    <lineage>
        <taxon>Bacteria</taxon>
        <taxon>Pseudomonadati</taxon>
        <taxon>Pseudomonadota</taxon>
        <taxon>Alphaproteobacteria</taxon>
        <taxon>Hyphomicrobiales</taxon>
        <taxon>Boseaceae</taxon>
        <taxon>Bosea</taxon>
    </lineage>
</organism>
<dbReference type="EMBL" id="PQFZ01000005">
    <property type="protein sequence ID" value="POR52595.1"/>
    <property type="molecule type" value="Genomic_DNA"/>
</dbReference>
<evidence type="ECO:0000256" key="1">
    <source>
        <dbReference type="SAM" id="Phobius"/>
    </source>
</evidence>
<reference evidence="2 3" key="1">
    <citation type="submission" date="2018-01" db="EMBL/GenBank/DDBJ databases">
        <title>Genomic Encyclopedia of Type Strains, Phase III (KMG-III): the genomes of soil and plant-associated and newly described type strains.</title>
        <authorList>
            <person name="Whitman W."/>
        </authorList>
    </citation>
    <scope>NUCLEOTIDE SEQUENCE [LARGE SCALE GENOMIC DNA]</scope>
    <source>
        <strain evidence="2 3">1131</strain>
    </source>
</reference>
<evidence type="ECO:0000313" key="2">
    <source>
        <dbReference type="EMBL" id="POR52595.1"/>
    </source>
</evidence>
<keyword evidence="1" id="KW-1133">Transmembrane helix</keyword>
<feature type="transmembrane region" description="Helical" evidence="1">
    <location>
        <begin position="132"/>
        <end position="154"/>
    </location>
</feature>
<evidence type="ECO:0008006" key="4">
    <source>
        <dbReference type="Google" id="ProtNLM"/>
    </source>
</evidence>
<keyword evidence="1" id="KW-0472">Membrane</keyword>
<dbReference type="AlphaFoldDB" id="A0A2S4MD92"/>